<evidence type="ECO:0000313" key="2">
    <source>
        <dbReference type="Proteomes" id="UP000799324"/>
    </source>
</evidence>
<accession>A0A6A6SP35</accession>
<proteinExistence type="predicted"/>
<gene>
    <name evidence="1" type="ORF">K491DRAFT_201027</name>
</gene>
<keyword evidence="2" id="KW-1185">Reference proteome</keyword>
<name>A0A6A6SP35_9PLEO</name>
<protein>
    <submittedName>
        <fullName evidence="1">Uncharacterized protein</fullName>
    </submittedName>
</protein>
<dbReference type="Proteomes" id="UP000799324">
    <property type="component" value="Unassembled WGS sequence"/>
</dbReference>
<dbReference type="EMBL" id="MU004494">
    <property type="protein sequence ID" value="KAF2649390.1"/>
    <property type="molecule type" value="Genomic_DNA"/>
</dbReference>
<evidence type="ECO:0000313" key="1">
    <source>
        <dbReference type="EMBL" id="KAF2649390.1"/>
    </source>
</evidence>
<sequence>MVPQYELVDDSLLHTISVLLRTTAKRLAIYACDDFDFWIITPYPVTYLFSFFPHPRNSTPGLPLPRYLHLHPTFLVLVSRFVVRSLLLAAGSILLFRHLVPRAEPLHGAYDSRTARTNGARCPCAGLVWLGGPADGGLLVAGQPVGDEVSWRRRDLVGRVVWLSNGRRAMRPSGGDFGVSAGASGWCLLWGIYSWCGWHGHGAFWACGFIQDGWVGFCDDNGLYSSCNECFLGTCAGFGIGFGGHWLSL</sequence>
<organism evidence="1 2">
    <name type="scientific">Lophiostoma macrostomum CBS 122681</name>
    <dbReference type="NCBI Taxonomy" id="1314788"/>
    <lineage>
        <taxon>Eukaryota</taxon>
        <taxon>Fungi</taxon>
        <taxon>Dikarya</taxon>
        <taxon>Ascomycota</taxon>
        <taxon>Pezizomycotina</taxon>
        <taxon>Dothideomycetes</taxon>
        <taxon>Pleosporomycetidae</taxon>
        <taxon>Pleosporales</taxon>
        <taxon>Lophiostomataceae</taxon>
        <taxon>Lophiostoma</taxon>
    </lineage>
</organism>
<dbReference type="AlphaFoldDB" id="A0A6A6SP35"/>
<reference evidence="1" key="1">
    <citation type="journal article" date="2020" name="Stud. Mycol.">
        <title>101 Dothideomycetes genomes: a test case for predicting lifestyles and emergence of pathogens.</title>
        <authorList>
            <person name="Haridas S."/>
            <person name="Albert R."/>
            <person name="Binder M."/>
            <person name="Bloem J."/>
            <person name="Labutti K."/>
            <person name="Salamov A."/>
            <person name="Andreopoulos B."/>
            <person name="Baker S."/>
            <person name="Barry K."/>
            <person name="Bills G."/>
            <person name="Bluhm B."/>
            <person name="Cannon C."/>
            <person name="Castanera R."/>
            <person name="Culley D."/>
            <person name="Daum C."/>
            <person name="Ezra D."/>
            <person name="Gonzalez J."/>
            <person name="Henrissat B."/>
            <person name="Kuo A."/>
            <person name="Liang C."/>
            <person name="Lipzen A."/>
            <person name="Lutzoni F."/>
            <person name="Magnuson J."/>
            <person name="Mondo S."/>
            <person name="Nolan M."/>
            <person name="Ohm R."/>
            <person name="Pangilinan J."/>
            <person name="Park H.-J."/>
            <person name="Ramirez L."/>
            <person name="Alfaro M."/>
            <person name="Sun H."/>
            <person name="Tritt A."/>
            <person name="Yoshinaga Y."/>
            <person name="Zwiers L.-H."/>
            <person name="Turgeon B."/>
            <person name="Goodwin S."/>
            <person name="Spatafora J."/>
            <person name="Crous P."/>
            <person name="Grigoriev I."/>
        </authorList>
    </citation>
    <scope>NUCLEOTIDE SEQUENCE</scope>
    <source>
        <strain evidence="1">CBS 122681</strain>
    </source>
</reference>